<gene>
    <name evidence="1" type="ORF">Lste_0646</name>
</gene>
<evidence type="ECO:0000313" key="2">
    <source>
        <dbReference type="Proteomes" id="UP000054926"/>
    </source>
</evidence>
<dbReference type="PATRIC" id="fig|947033.5.peg.688"/>
<dbReference type="OrthoDB" id="9909121at2"/>
<dbReference type="Proteomes" id="UP000054926">
    <property type="component" value="Unassembled WGS sequence"/>
</dbReference>
<dbReference type="AlphaFoldDB" id="A0A0W0ZM02"/>
<protein>
    <submittedName>
        <fullName evidence="1">Uncharacterized protein</fullName>
    </submittedName>
</protein>
<accession>A0A0W0ZM02</accession>
<organism evidence="1 2">
    <name type="scientific">Legionella steelei</name>
    <dbReference type="NCBI Taxonomy" id="947033"/>
    <lineage>
        <taxon>Bacteria</taxon>
        <taxon>Pseudomonadati</taxon>
        <taxon>Pseudomonadota</taxon>
        <taxon>Gammaproteobacteria</taxon>
        <taxon>Legionellales</taxon>
        <taxon>Legionellaceae</taxon>
        <taxon>Legionella</taxon>
    </lineage>
</organism>
<reference evidence="1 2" key="1">
    <citation type="submission" date="2015-11" db="EMBL/GenBank/DDBJ databases">
        <title>Genomic analysis of 38 Legionella species identifies large and diverse effector repertoires.</title>
        <authorList>
            <person name="Burstein D."/>
            <person name="Amaro F."/>
            <person name="Zusman T."/>
            <person name="Lifshitz Z."/>
            <person name="Cohen O."/>
            <person name="Gilbert J.A."/>
            <person name="Pupko T."/>
            <person name="Shuman H.A."/>
            <person name="Segal G."/>
        </authorList>
    </citation>
    <scope>NUCLEOTIDE SEQUENCE [LARGE SCALE GENOMIC DNA]</scope>
    <source>
        <strain evidence="1 2">IMVS3376</strain>
    </source>
</reference>
<sequence length="275" mass="30550">MQEKEQPKKEEKESSLSLDQKRKICVKNIQIVMETLLKEHPEQFKKFPISSTFPNGYFKVASLEQPKRASGLVMGKDENAGVGFLSVMQPTGEACKVISKLFEEFTKVRPVLRYHGFSEIGFVCKNTEAEVDLLLKKSEQLKNLYGLFDIKLFRSLASPVPRATGGLGFYDRKPKSALEDENISALVAKLFTGKSMHSVKIEADLISFRGQREEVEGVFTKAMEALKEDGLSADGILSNLKIKYEPTTEVTLDIGKVAAELNKPKEGLGLDLGGN</sequence>
<comment type="caution">
    <text evidence="1">The sequence shown here is derived from an EMBL/GenBank/DDBJ whole genome shotgun (WGS) entry which is preliminary data.</text>
</comment>
<keyword evidence="2" id="KW-1185">Reference proteome</keyword>
<name>A0A0W0ZM02_9GAMM</name>
<dbReference type="RefSeq" id="WP_058509655.1">
    <property type="nucleotide sequence ID" value="NZ_LNYY01000016.1"/>
</dbReference>
<dbReference type="EMBL" id="LNYY01000016">
    <property type="protein sequence ID" value="KTD70042.1"/>
    <property type="molecule type" value="Genomic_DNA"/>
</dbReference>
<evidence type="ECO:0000313" key="1">
    <source>
        <dbReference type="EMBL" id="KTD70042.1"/>
    </source>
</evidence>
<proteinExistence type="predicted"/>